<evidence type="ECO:0000256" key="1">
    <source>
        <dbReference type="ARBA" id="ARBA00023125"/>
    </source>
</evidence>
<dbReference type="EMBL" id="NMVO01000017">
    <property type="protein sequence ID" value="OYO09730.1"/>
    <property type="molecule type" value="Genomic_DNA"/>
</dbReference>
<keyword evidence="5" id="KW-1185">Reference proteome</keyword>
<dbReference type="OrthoDB" id="9795011at2"/>
<evidence type="ECO:0000259" key="3">
    <source>
        <dbReference type="PROSITE" id="PS50977"/>
    </source>
</evidence>
<dbReference type="Pfam" id="PF00440">
    <property type="entry name" value="TetR_N"/>
    <property type="match status" value="1"/>
</dbReference>
<gene>
    <name evidence="4" type="ORF">CGZ94_18965</name>
</gene>
<proteinExistence type="predicted"/>
<dbReference type="Proteomes" id="UP000215896">
    <property type="component" value="Unassembled WGS sequence"/>
</dbReference>
<evidence type="ECO:0000313" key="4">
    <source>
        <dbReference type="EMBL" id="OYO09730.1"/>
    </source>
</evidence>
<name>A0A255G1C2_9ACTN</name>
<comment type="caution">
    <text evidence="4">The sequence shown here is derived from an EMBL/GenBank/DDBJ whole genome shotgun (WGS) entry which is preliminary data.</text>
</comment>
<dbReference type="SUPFAM" id="SSF46689">
    <property type="entry name" value="Homeodomain-like"/>
    <property type="match status" value="1"/>
</dbReference>
<dbReference type="InterPro" id="IPR001647">
    <property type="entry name" value="HTH_TetR"/>
</dbReference>
<reference evidence="4 5" key="1">
    <citation type="submission" date="2017-07" db="EMBL/GenBank/DDBJ databases">
        <title>Draft whole genome sequences of clinical Proprionibacteriaceae strains.</title>
        <authorList>
            <person name="Bernier A.-M."/>
            <person name="Bernard K."/>
            <person name="Domingo M.-C."/>
        </authorList>
    </citation>
    <scope>NUCLEOTIDE SEQUENCE [LARGE SCALE GENOMIC DNA]</scope>
    <source>
        <strain evidence="4 5">NML 030167</strain>
    </source>
</reference>
<feature type="domain" description="HTH tetR-type" evidence="3">
    <location>
        <begin position="21"/>
        <end position="81"/>
    </location>
</feature>
<organism evidence="4 5">
    <name type="scientific">Enemella evansiae</name>
    <dbReference type="NCBI Taxonomy" id="2016499"/>
    <lineage>
        <taxon>Bacteria</taxon>
        <taxon>Bacillati</taxon>
        <taxon>Actinomycetota</taxon>
        <taxon>Actinomycetes</taxon>
        <taxon>Propionibacteriales</taxon>
        <taxon>Propionibacteriaceae</taxon>
        <taxon>Enemella</taxon>
    </lineage>
</organism>
<sequence>MTESSHALTLLLGDTPPRADAERNVEALLAATREFVLAGELNPSAAQLAAAAGVGVGTLYRRALGKEALLAAAVIDLLDEVSARASREATGASWPAFEEFAVDYLRIREVTCSLTHSLDGEFDGGVAGAKRRARAAFETLTARLHAAGLLAEEVDAAELMVLLASIDITDDTLGLTPNRKRRERVARRMLASLRAAG</sequence>
<dbReference type="InterPro" id="IPR009057">
    <property type="entry name" value="Homeodomain-like_sf"/>
</dbReference>
<evidence type="ECO:0000256" key="2">
    <source>
        <dbReference type="PROSITE-ProRule" id="PRU00335"/>
    </source>
</evidence>
<dbReference type="AlphaFoldDB" id="A0A255G1C2"/>
<dbReference type="RefSeq" id="WP_094406748.1">
    <property type="nucleotide sequence ID" value="NZ_NMVO01000017.1"/>
</dbReference>
<protein>
    <submittedName>
        <fullName evidence="4">TetR family transcriptional regulator</fullName>
    </submittedName>
</protein>
<keyword evidence="1 2" id="KW-0238">DNA-binding</keyword>
<dbReference type="PROSITE" id="PS50977">
    <property type="entry name" value="HTH_TETR_2"/>
    <property type="match status" value="1"/>
</dbReference>
<feature type="DNA-binding region" description="H-T-H motif" evidence="2">
    <location>
        <begin position="44"/>
        <end position="63"/>
    </location>
</feature>
<dbReference type="Gene3D" id="1.10.357.10">
    <property type="entry name" value="Tetracycline Repressor, domain 2"/>
    <property type="match status" value="1"/>
</dbReference>
<evidence type="ECO:0000313" key="5">
    <source>
        <dbReference type="Proteomes" id="UP000215896"/>
    </source>
</evidence>
<accession>A0A255G1C2</accession>
<dbReference type="GO" id="GO:0003677">
    <property type="term" value="F:DNA binding"/>
    <property type="evidence" value="ECO:0007669"/>
    <property type="project" value="UniProtKB-UniRule"/>
</dbReference>